<dbReference type="Pfam" id="PF13895">
    <property type="entry name" value="Ig_2"/>
    <property type="match status" value="8"/>
</dbReference>
<dbReference type="SUPFAM" id="SSF48726">
    <property type="entry name" value="Immunoglobulin"/>
    <property type="match status" value="14"/>
</dbReference>
<feature type="domain" description="Ig-like" evidence="9">
    <location>
        <begin position="890"/>
        <end position="969"/>
    </location>
</feature>
<feature type="domain" description="Ig-like" evidence="9">
    <location>
        <begin position="339"/>
        <end position="431"/>
    </location>
</feature>
<feature type="region of interest" description="Disordered" evidence="6">
    <location>
        <begin position="1179"/>
        <end position="1206"/>
    </location>
</feature>
<evidence type="ECO:0000256" key="2">
    <source>
        <dbReference type="ARBA" id="ARBA00022692"/>
    </source>
</evidence>
<dbReference type="SMART" id="SM00406">
    <property type="entry name" value="IGv"/>
    <property type="match status" value="5"/>
</dbReference>
<sequence>MWEKEGPPCRRDPVSPMSPGSATMRLPRCLVLLASLIPPALGSWGVSYPESLQASGGSCLVVPCTFSYPTDVTTADGIVAIWYKDYDGQRTLVFHSATPQDVDPHFGGRAQLLGDPMARNCTLLLQGVTPGDSGLYRFRFEIINGDRWSASRDVTLSISEDLERPSVTSSEEQTEGQRSTLECSTPYVCPRGDIVLRWEGYDPQVSEVSSHVQLDTSGVSHQVTLTSSFTWKDHSKKLLCEVSDGSKRASTEVVLRVRHAPKDTQASLSPSSGNIGVGDTVTLSCQVGSSHPPVSGYHWYKDGVAMGTERVLILQGVRREDHGRYHCEAQNVLGTGVSPPVTLHVFSAEISASPADEVREGTATTLSCDVPGREGHPEELTYTWYKNSAWLKEGPAHTLLFPAVTAGDAGYYSCQVTNSQGSDMAQAISLSETQGGRLVIVRCTVDSHPPATLAIDRDGTVLASSGAPVALGQRLGVTASRNSLRLEIRDAGPQDSGKYGCTASNIHGNASTTKVLVTRAAGLLIQPSAEVTEGTAVTLTCVGTGDTEEEPLYTWYRNGRRLQESSFPTLEFPSVRGDDAGAFQCQVQGRNGSDTSEAVPLRVFYPPRQPVLSSFLQSQGGRLGIIQCSVESDPKSNLTLRRGDNVIACTQGCPQATGPRVLVTRSYNSLKVEIRDVVVEDEGMYVCQAGNSQGSSSATVDFKADTANVTVSPSPHVLEGDNATLTCHLSSGSMAVPNVTWYRNGQQISTGSATSLVLRPVLSRDTGLYRCRASTAGGSRSSPDVLLDVLYPPRNPLLTAFLEAEQGSLAIFQCSVASNPPAQLALLRDQELVATSAGGSSPRVTVSAVPNSLRVEMREVTPADDGSYRCTATNAHGSVERRLYLRVQATRVLISPSSEVLEGDNVSLMCQVAGEPPGDNIYSWYKDSKWLQEGPDSVLMLSSVTSAATGLYHCRARGSAGTSVSPAVTLRVCYPPRVPVLSTFLEPPSGQRGILECSVDSSPPAQLALFKDGALVASTALSPPVPRPRLSVTSATNALRVLIRPVLLQDEGEYRCVATNAHGNASATGNFSGGAARVWIWPSSDVREGDTATLTCAVAGGDRDVLSYTWYRNQVWLGTGSSQNLTFPGVTTSDAGSYQCSIRTPTWNHSATPATLNGTATILLCSVDSHPPAQLTLLRGGHPVASSPPRGGDTPRQSTRVSPSPNALRLEFREASEEDEGEYECQARSALGDTHASLTLRVQATRVLVRPSAEVAEGTEVTLTCQAPRAQPGTLYTWFKNGRWVTEGPEPSLGLRGHRSDAGLYGCRAGWGPRATPVALAVLYAPQEPSFVALVEPRGGRQAVLLCSADGVPPPDIAVSRGQGHPPLATSHGSSDPRFEVRATPTSLRVAMAGLEPGDAGLYLCSATNSRGSAAASLRLEVPGVTLTVEPSQEVLEGTRATMSCSATAWGDKGVNYTWYRDGRWLWEGPSGSFVLSRVSSADAGSYQCQASGTWGTATSVPLSLSVLYPPRAVSVSTFLENQNGRGAIVLCTAQSHPPSSLALHHRGHLLATSLSPAVTPGVRATPSRNALRVELVAVGTGAGGRYVCVATNALGNATASADFDVHTLSHLWTFRVLSGLLMAIVAIAMVALLAVKVWPRIRKFRSWSRAEDTLELRSKQDLTQPWGPLSSRGVLSGNPPLWEWDVDPGSGLAWQPRGATTAVAVAVTGTEPRGDPKFPSSLIPEGFHGTEGWQPSPDGLCPHGVSPAMGPQMLAGCPQTWTGWMEHRDPLALGPQAGCGRWNFPFLAGSRDSPGDPPAPFQPLVPSRWALVTSSRAGRHR</sequence>
<evidence type="ECO:0000256" key="4">
    <source>
        <dbReference type="ARBA" id="ARBA00023136"/>
    </source>
</evidence>
<dbReference type="GO" id="GO:0046790">
    <property type="term" value="F:virion binding"/>
    <property type="evidence" value="ECO:0007669"/>
    <property type="project" value="TreeGrafter"/>
</dbReference>
<comment type="caution">
    <text evidence="10">The sequence shown here is derived from an EMBL/GenBank/DDBJ whole genome shotgun (WGS) entry which is preliminary data.</text>
</comment>
<evidence type="ECO:0000256" key="6">
    <source>
        <dbReference type="SAM" id="MobiDB-lite"/>
    </source>
</evidence>
<dbReference type="PROSITE" id="PS50835">
    <property type="entry name" value="IG_LIKE"/>
    <property type="match status" value="14"/>
</dbReference>
<dbReference type="PANTHER" id="PTHR47243:SF1">
    <property type="entry name" value="SIALOADHESIN"/>
    <property type="match status" value="1"/>
</dbReference>
<organism evidence="10 11">
    <name type="scientific">Chloebia gouldiae</name>
    <name type="common">Gouldian finch</name>
    <name type="synonym">Erythrura gouldiae</name>
    <dbReference type="NCBI Taxonomy" id="44316"/>
    <lineage>
        <taxon>Eukaryota</taxon>
        <taxon>Metazoa</taxon>
        <taxon>Chordata</taxon>
        <taxon>Craniata</taxon>
        <taxon>Vertebrata</taxon>
        <taxon>Euteleostomi</taxon>
        <taxon>Archelosauria</taxon>
        <taxon>Archosauria</taxon>
        <taxon>Dinosauria</taxon>
        <taxon>Saurischia</taxon>
        <taxon>Theropoda</taxon>
        <taxon>Coelurosauria</taxon>
        <taxon>Aves</taxon>
        <taxon>Neognathae</taxon>
        <taxon>Neoaves</taxon>
        <taxon>Telluraves</taxon>
        <taxon>Australaves</taxon>
        <taxon>Passeriformes</taxon>
        <taxon>Passeroidea</taxon>
        <taxon>Passeridae</taxon>
        <taxon>Chloebia</taxon>
    </lineage>
</organism>
<dbReference type="InterPro" id="IPR036179">
    <property type="entry name" value="Ig-like_dom_sf"/>
</dbReference>
<dbReference type="EMBL" id="QUSF01000265">
    <property type="protein sequence ID" value="RLV84490.1"/>
    <property type="molecule type" value="Genomic_DNA"/>
</dbReference>
<dbReference type="InterPro" id="IPR007110">
    <property type="entry name" value="Ig-like_dom"/>
</dbReference>
<dbReference type="GO" id="GO:0005886">
    <property type="term" value="C:plasma membrane"/>
    <property type="evidence" value="ECO:0007669"/>
    <property type="project" value="TreeGrafter"/>
</dbReference>
<gene>
    <name evidence="10" type="ORF">DV515_00016174</name>
</gene>
<dbReference type="InterPro" id="IPR013162">
    <property type="entry name" value="CD80_C2-set"/>
</dbReference>
<dbReference type="OrthoDB" id="10039395at2759"/>
<feature type="compositionally biased region" description="Basic and acidic residues" evidence="6">
    <location>
        <begin position="1"/>
        <end position="13"/>
    </location>
</feature>
<dbReference type="CDD" id="cd00096">
    <property type="entry name" value="Ig"/>
    <property type="match status" value="2"/>
</dbReference>
<feature type="domain" description="Ig-like" evidence="9">
    <location>
        <begin position="165"/>
        <end position="256"/>
    </location>
</feature>
<dbReference type="PANTHER" id="PTHR47243">
    <property type="entry name" value="SIALOADHESIN"/>
    <property type="match status" value="1"/>
</dbReference>
<evidence type="ECO:0000259" key="9">
    <source>
        <dbReference type="PROSITE" id="PS50835"/>
    </source>
</evidence>
<dbReference type="InterPro" id="IPR013783">
    <property type="entry name" value="Ig-like_fold"/>
</dbReference>
<feature type="domain" description="Ig-like" evidence="9">
    <location>
        <begin position="261"/>
        <end position="338"/>
    </location>
</feature>
<reference evidence="10 11" key="1">
    <citation type="journal article" date="2018" name="Proc. R. Soc. B">
        <title>A non-coding region near Follistatin controls head colour polymorphism in the Gouldian finch.</title>
        <authorList>
            <person name="Toomey M.B."/>
            <person name="Marques C.I."/>
            <person name="Andrade P."/>
            <person name="Araujo P.M."/>
            <person name="Sabatino S."/>
            <person name="Gazda M.A."/>
            <person name="Afonso S."/>
            <person name="Lopes R.J."/>
            <person name="Corbo J.C."/>
            <person name="Carneiro M."/>
        </authorList>
    </citation>
    <scope>NUCLEOTIDE SEQUENCE [LARGE SCALE GENOMIC DNA]</scope>
    <source>
        <strain evidence="10">Red01</strain>
        <tissue evidence="10">Muscle</tissue>
    </source>
</reference>
<evidence type="ECO:0000256" key="1">
    <source>
        <dbReference type="ARBA" id="ARBA00004167"/>
    </source>
</evidence>
<proteinExistence type="predicted"/>
<evidence type="ECO:0000256" key="5">
    <source>
        <dbReference type="ARBA" id="ARBA00023157"/>
    </source>
</evidence>
<dbReference type="Proteomes" id="UP000276834">
    <property type="component" value="Unassembled WGS sequence"/>
</dbReference>
<dbReference type="Pfam" id="PF08205">
    <property type="entry name" value="C2-set_2"/>
    <property type="match status" value="1"/>
</dbReference>
<dbReference type="SMART" id="SM00408">
    <property type="entry name" value="IGc2"/>
    <property type="match status" value="15"/>
</dbReference>
<dbReference type="InterPro" id="IPR013098">
    <property type="entry name" value="Ig_I-set"/>
</dbReference>
<dbReference type="Gene3D" id="2.60.40.10">
    <property type="entry name" value="Immunoglobulins"/>
    <property type="match status" value="17"/>
</dbReference>
<dbReference type="SMART" id="SM00409">
    <property type="entry name" value="IG"/>
    <property type="match status" value="16"/>
</dbReference>
<evidence type="ECO:0000256" key="7">
    <source>
        <dbReference type="SAM" id="Phobius"/>
    </source>
</evidence>
<dbReference type="GO" id="GO:0005769">
    <property type="term" value="C:early endosome"/>
    <property type="evidence" value="ECO:0007669"/>
    <property type="project" value="TreeGrafter"/>
</dbReference>
<feature type="compositionally biased region" description="Polar residues" evidence="6">
    <location>
        <begin position="1195"/>
        <end position="1205"/>
    </location>
</feature>
<feature type="region of interest" description="Disordered" evidence="6">
    <location>
        <begin position="162"/>
        <end position="181"/>
    </location>
</feature>
<feature type="domain" description="Ig-like" evidence="9">
    <location>
        <begin position="707"/>
        <end position="788"/>
    </location>
</feature>
<feature type="signal peptide" evidence="8">
    <location>
        <begin position="1"/>
        <end position="42"/>
    </location>
</feature>
<keyword evidence="2 7" id="KW-0812">Transmembrane</keyword>
<feature type="domain" description="Ig-like" evidence="9">
    <location>
        <begin position="436"/>
        <end position="505"/>
    </location>
</feature>
<feature type="region of interest" description="Disordered" evidence="6">
    <location>
        <begin position="1"/>
        <end position="20"/>
    </location>
</feature>
<feature type="transmembrane region" description="Helical" evidence="7">
    <location>
        <begin position="1613"/>
        <end position="1636"/>
    </location>
</feature>
<keyword evidence="3 7" id="KW-1133">Transmembrane helix</keyword>
<feature type="domain" description="Ig-like" evidence="9">
    <location>
        <begin position="796"/>
        <end position="886"/>
    </location>
</feature>
<accession>A0A3L8RUQ1</accession>
<feature type="compositionally biased region" description="Polar residues" evidence="6">
    <location>
        <begin position="166"/>
        <end position="181"/>
    </location>
</feature>
<feature type="domain" description="Ig-like" evidence="9">
    <location>
        <begin position="1423"/>
        <end position="1504"/>
    </location>
</feature>
<keyword evidence="4 7" id="KW-0472">Membrane</keyword>
<feature type="domain" description="Ig-like" evidence="9">
    <location>
        <begin position="1245"/>
        <end position="1421"/>
    </location>
</feature>
<keyword evidence="5" id="KW-1015">Disulfide bond</keyword>
<dbReference type="GO" id="GO:0075512">
    <property type="term" value="P:clathrin-dependent endocytosis of virus by host cell"/>
    <property type="evidence" value="ECO:0007669"/>
    <property type="project" value="TreeGrafter"/>
</dbReference>
<dbReference type="STRING" id="44316.ENSEGOP00005018599"/>
<comment type="subcellular location">
    <subcellularLocation>
        <location evidence="1">Membrane</location>
        <topology evidence="1">Single-pass membrane protein</topology>
    </subcellularLocation>
</comment>
<evidence type="ECO:0000256" key="8">
    <source>
        <dbReference type="SAM" id="SignalP"/>
    </source>
</evidence>
<dbReference type="InterPro" id="IPR003598">
    <property type="entry name" value="Ig_sub2"/>
</dbReference>
<evidence type="ECO:0000256" key="3">
    <source>
        <dbReference type="ARBA" id="ARBA00022989"/>
    </source>
</evidence>
<keyword evidence="11" id="KW-1185">Reference proteome</keyword>
<dbReference type="GO" id="GO:0005770">
    <property type="term" value="C:late endosome"/>
    <property type="evidence" value="ECO:0007669"/>
    <property type="project" value="TreeGrafter"/>
</dbReference>
<dbReference type="Pfam" id="PF07679">
    <property type="entry name" value="I-set"/>
    <property type="match status" value="5"/>
</dbReference>
<keyword evidence="8" id="KW-0732">Signal</keyword>
<protein>
    <recommendedName>
        <fullName evidence="9">Ig-like domain-containing protein</fullName>
    </recommendedName>
</protein>
<feature type="domain" description="Ig-like" evidence="9">
    <location>
        <begin position="1511"/>
        <end position="1605"/>
    </location>
</feature>
<name>A0A3L8RUQ1_CHLGU</name>
<feature type="domain" description="Ig-like" evidence="9">
    <location>
        <begin position="513"/>
        <end position="600"/>
    </location>
</feature>
<feature type="domain" description="Ig-like" evidence="9">
    <location>
        <begin position="1158"/>
        <end position="1239"/>
    </location>
</feature>
<dbReference type="Pfam" id="PF07686">
    <property type="entry name" value="V-set"/>
    <property type="match status" value="1"/>
</dbReference>
<dbReference type="InterPro" id="IPR013106">
    <property type="entry name" value="Ig_V-set"/>
</dbReference>
<feature type="domain" description="Ig-like" evidence="9">
    <location>
        <begin position="606"/>
        <end position="701"/>
    </location>
</feature>
<feature type="domain" description="Ig-like" evidence="9">
    <location>
        <begin position="1045"/>
        <end position="1157"/>
    </location>
</feature>
<dbReference type="InterPro" id="IPR003599">
    <property type="entry name" value="Ig_sub"/>
</dbReference>
<evidence type="ECO:0000313" key="11">
    <source>
        <dbReference type="Proteomes" id="UP000276834"/>
    </source>
</evidence>
<feature type="chain" id="PRO_5018088843" description="Ig-like domain-containing protein" evidence="8">
    <location>
        <begin position="43"/>
        <end position="1822"/>
    </location>
</feature>
<evidence type="ECO:0000313" key="10">
    <source>
        <dbReference type="EMBL" id="RLV84490.1"/>
    </source>
</evidence>